<evidence type="ECO:0000313" key="3">
    <source>
        <dbReference type="Proteomes" id="UP001230268"/>
    </source>
</evidence>
<evidence type="ECO:0000313" key="2">
    <source>
        <dbReference type="EMBL" id="KAK1442769.1"/>
    </source>
</evidence>
<reference evidence="2" key="1">
    <citation type="submission" date="2023-08" db="EMBL/GenBank/DDBJ databases">
        <title>Draft sequence of the Babesia gibsoni genome.</title>
        <authorList>
            <person name="Yamagishi J.Y."/>
            <person name="Xuan X.X."/>
        </authorList>
    </citation>
    <scope>NUCLEOTIDE SEQUENCE</scope>
    <source>
        <strain evidence="2">Azabu</strain>
    </source>
</reference>
<dbReference type="GO" id="GO:0005730">
    <property type="term" value="C:nucleolus"/>
    <property type="evidence" value="ECO:0007669"/>
    <property type="project" value="InterPro"/>
</dbReference>
<dbReference type="AlphaFoldDB" id="A0AAD8LIE5"/>
<protein>
    <submittedName>
        <fullName evidence="2">Uncharacterized protein</fullName>
    </submittedName>
</protein>
<dbReference type="Gene3D" id="2.130.10.10">
    <property type="entry name" value="YVTN repeat-like/Quinoprotein amine dehydrogenase"/>
    <property type="match status" value="1"/>
</dbReference>
<dbReference type="PANTHER" id="PTHR16038:SF4">
    <property type="entry name" value="WD REPEAT-CONTAINING PROTEIN 74"/>
    <property type="match status" value="1"/>
</dbReference>
<name>A0AAD8LIE5_BABGI</name>
<dbReference type="PANTHER" id="PTHR16038">
    <property type="entry name" value="NOP SEVEN ASSOCIATED PROTEIN 1"/>
    <property type="match status" value="1"/>
</dbReference>
<evidence type="ECO:0000256" key="1">
    <source>
        <dbReference type="SAM" id="MobiDB-lite"/>
    </source>
</evidence>
<accession>A0AAD8LIE5</accession>
<dbReference type="Proteomes" id="UP001230268">
    <property type="component" value="Unassembled WGS sequence"/>
</dbReference>
<gene>
    <name evidence="2" type="ORF">BgAZ_302870</name>
</gene>
<dbReference type="EMBL" id="JAVEPI010000003">
    <property type="protein sequence ID" value="KAK1442769.1"/>
    <property type="molecule type" value="Genomic_DNA"/>
</dbReference>
<dbReference type="GO" id="GO:0030687">
    <property type="term" value="C:preribosome, large subunit precursor"/>
    <property type="evidence" value="ECO:0007669"/>
    <property type="project" value="TreeGrafter"/>
</dbReference>
<dbReference type="InterPro" id="IPR015943">
    <property type="entry name" value="WD40/YVTN_repeat-like_dom_sf"/>
</dbReference>
<sequence length="568" mass="63540">MKYLLGGSTGLIKEVETATRSLRNLLPLEGQNLDRKVSCMSWSGGPSGDEETELTVGRDDGSVEVYAYPAMERKAAVKLDSKCLCAYILLNKQGTRQQGLYHRGLTVAKQLYPDPVYFEKGKAQEKYLCCVFQNGFCLVINYGDLLKHAGKGDNDRKVKVTYVAPAEDNGESISLPGLVIAYKFKGPISAAQRHSVLSNRLVMGGHNIAPFLFDLYTGSILWSGKMPHGTLLGLQSTLDVKCICFLEDLGPDLIAVSTSDSYIYLYDFICQRKPVYDMNICDRRSQRFTAKHFLGHDTADYSAMRKKELKQSVNEFYTSSSRSILKLATIPRKWDMSKGEEFHCSTDLIASDNVGSIYHLKVLTGDALYEVVEKKLKKYQPNETMTMEKVSEYIIKARKRFGSASANDRLIHCAPPNYQQFVCQVKGCYNIHNGAVVDISCNGKYLITAGLDRFTNVYQVSRKVPLFHMYCNQKQTCVIPFPGQFFETYDTSEFKELENGATETKSTKKGERDAMDIDNELPSDGRDYAISASDYSDESDDSGTEMSESDDVSEGSDDEDYDSDDGSD</sequence>
<feature type="region of interest" description="Disordered" evidence="1">
    <location>
        <begin position="497"/>
        <end position="568"/>
    </location>
</feature>
<dbReference type="SUPFAM" id="SSF50978">
    <property type="entry name" value="WD40 repeat-like"/>
    <property type="match status" value="1"/>
</dbReference>
<organism evidence="2 3">
    <name type="scientific">Babesia gibsoni</name>
    <dbReference type="NCBI Taxonomy" id="33632"/>
    <lineage>
        <taxon>Eukaryota</taxon>
        <taxon>Sar</taxon>
        <taxon>Alveolata</taxon>
        <taxon>Apicomplexa</taxon>
        <taxon>Aconoidasida</taxon>
        <taxon>Piroplasmida</taxon>
        <taxon>Babesiidae</taxon>
        <taxon>Babesia</taxon>
    </lineage>
</organism>
<dbReference type="InterPro" id="IPR036322">
    <property type="entry name" value="WD40_repeat_dom_sf"/>
</dbReference>
<dbReference type="InterPro" id="IPR037379">
    <property type="entry name" value="WDR74/Nsa1"/>
</dbReference>
<comment type="caution">
    <text evidence="2">The sequence shown here is derived from an EMBL/GenBank/DDBJ whole genome shotgun (WGS) entry which is preliminary data.</text>
</comment>
<dbReference type="GO" id="GO:0042273">
    <property type="term" value="P:ribosomal large subunit biogenesis"/>
    <property type="evidence" value="ECO:0007669"/>
    <property type="project" value="InterPro"/>
</dbReference>
<feature type="compositionally biased region" description="Basic and acidic residues" evidence="1">
    <location>
        <begin position="505"/>
        <end position="515"/>
    </location>
</feature>
<feature type="compositionally biased region" description="Acidic residues" evidence="1">
    <location>
        <begin position="535"/>
        <end position="568"/>
    </location>
</feature>
<keyword evidence="3" id="KW-1185">Reference proteome</keyword>
<proteinExistence type="predicted"/>